<evidence type="ECO:0000313" key="3">
    <source>
        <dbReference type="Proteomes" id="UP000014809"/>
    </source>
</evidence>
<proteinExistence type="predicted"/>
<dbReference type="OrthoDB" id="2591569at2"/>
<dbReference type="STRING" id="1200352.A606_01385"/>
<feature type="transmembrane region" description="Helical" evidence="1">
    <location>
        <begin position="92"/>
        <end position="120"/>
    </location>
</feature>
<keyword evidence="3" id="KW-1185">Reference proteome</keyword>
<dbReference type="HOGENOM" id="CLU_098225_0_0_11"/>
<feature type="transmembrane region" description="Helical" evidence="1">
    <location>
        <begin position="167"/>
        <end position="186"/>
    </location>
</feature>
<feature type="transmembrane region" description="Helical" evidence="1">
    <location>
        <begin position="7"/>
        <end position="28"/>
    </location>
</feature>
<evidence type="ECO:0008006" key="4">
    <source>
        <dbReference type="Google" id="ProtNLM"/>
    </source>
</evidence>
<name>S4X9Y6_9CORY</name>
<dbReference type="InterPro" id="IPR025671">
    <property type="entry name" value="HXXEE"/>
</dbReference>
<reference evidence="2 3" key="1">
    <citation type="submission" date="2012-06" db="EMBL/GenBank/DDBJ databases">
        <title>Complete genome sequence of Corynebacterium terpenotabidum Y-11 (=DSM 44721).</title>
        <authorList>
            <person name="Ruckert C."/>
            <person name="Albersmeier A."/>
            <person name="Al-Dilaimi A."/>
            <person name="Szczepanowski R."/>
            <person name="Kalinowski J."/>
        </authorList>
    </citation>
    <scope>NUCLEOTIDE SEQUENCE [LARGE SCALE GENOMIC DNA]</scope>
    <source>
        <strain evidence="2 3">Y-11</strain>
    </source>
</reference>
<dbReference type="eggNOG" id="ENOG502Z8H1">
    <property type="taxonomic scope" value="Bacteria"/>
</dbReference>
<dbReference type="AlphaFoldDB" id="S4X9Y6"/>
<feature type="transmembrane region" description="Helical" evidence="1">
    <location>
        <begin position="132"/>
        <end position="155"/>
    </location>
</feature>
<accession>S4X9Y6</accession>
<protein>
    <recommendedName>
        <fullName evidence="4">HXXEE domain-containing protein</fullName>
    </recommendedName>
</protein>
<sequence>MKWYIHNWYHLAAIALVALTFIMGLWGYDQVSTTTLILIYSFMALLAHQSEEYVVPGGAQIILNAAFYGETKDYDRYPGNAFNASIVNTSAYVFYGLAIIFPQFVWLGLATMFFGFFQVLGHGLQMNIKSKGWYNPGLATAVFLHLPIGIYYIAHVHSENLIVGTDYLWGAIAFVVAIALTVVLPVQGTKKRDNVYPFTPEELNKFHMLDKLKSRGVI</sequence>
<organism evidence="2 3">
    <name type="scientific">Corynebacterium terpenotabidum Y-11</name>
    <dbReference type="NCBI Taxonomy" id="1200352"/>
    <lineage>
        <taxon>Bacteria</taxon>
        <taxon>Bacillati</taxon>
        <taxon>Actinomycetota</taxon>
        <taxon>Actinomycetes</taxon>
        <taxon>Mycobacteriales</taxon>
        <taxon>Corynebacteriaceae</taxon>
        <taxon>Corynebacterium</taxon>
    </lineage>
</organism>
<keyword evidence="1" id="KW-1133">Transmembrane helix</keyword>
<dbReference type="Proteomes" id="UP000014809">
    <property type="component" value="Chromosome"/>
</dbReference>
<keyword evidence="1" id="KW-0472">Membrane</keyword>
<dbReference type="KEGG" id="cter:A606_01385"/>
<dbReference type="RefSeq" id="WP_020440297.1">
    <property type="nucleotide sequence ID" value="NC_021663.1"/>
</dbReference>
<gene>
    <name evidence="2" type="ORF">A606_01385</name>
</gene>
<dbReference type="PATRIC" id="fig|1200352.3.peg.277"/>
<evidence type="ECO:0000256" key="1">
    <source>
        <dbReference type="SAM" id="Phobius"/>
    </source>
</evidence>
<evidence type="ECO:0000313" key="2">
    <source>
        <dbReference type="EMBL" id="AGP29932.1"/>
    </source>
</evidence>
<keyword evidence="1" id="KW-0812">Transmembrane</keyword>
<dbReference type="EMBL" id="CP003696">
    <property type="protein sequence ID" value="AGP29932.1"/>
    <property type="molecule type" value="Genomic_DNA"/>
</dbReference>
<dbReference type="Pfam" id="PF13787">
    <property type="entry name" value="HXXEE"/>
    <property type="match status" value="1"/>
</dbReference>